<dbReference type="Gene3D" id="1.10.3130.20">
    <property type="entry name" value="Phycobilisome linker domain"/>
    <property type="match status" value="1"/>
</dbReference>
<dbReference type="Pfam" id="PF13946">
    <property type="entry name" value="DUF4214"/>
    <property type="match status" value="1"/>
</dbReference>
<gene>
    <name evidence="2" type="ORF">NX780_13125</name>
</gene>
<proteinExistence type="predicted"/>
<feature type="domain" description="DUF4214" evidence="1">
    <location>
        <begin position="45"/>
        <end position="105"/>
    </location>
</feature>
<organism evidence="2 3">
    <name type="scientific">Massilia agri</name>
    <dbReference type="NCBI Taxonomy" id="1886785"/>
    <lineage>
        <taxon>Bacteria</taxon>
        <taxon>Pseudomonadati</taxon>
        <taxon>Pseudomonadota</taxon>
        <taxon>Betaproteobacteria</taxon>
        <taxon>Burkholderiales</taxon>
        <taxon>Oxalobacteraceae</taxon>
        <taxon>Telluria group</taxon>
        <taxon>Massilia</taxon>
    </lineage>
</organism>
<sequence>MADNVYNVQQMYVQFFGRPADPEGLKFWVDALNADPNVLQQISRDFSGSPEYRANYANMNNEGIVREVYENMFGRQGEADGVKFWTDAMNNGTLNINTLVTAMVRDASLPDKQIFNAKVAVATEFTNHLDLPAEVSAYLRPVGFDLAEDYVGKVTDALSASMAMQPDQIDAKIAEIVGTPSGMAPVEFLA</sequence>
<accession>A0ABT2ANG1</accession>
<dbReference type="RefSeq" id="WP_258828317.1">
    <property type="nucleotide sequence ID" value="NZ_JANUHA010000008.1"/>
</dbReference>
<comment type="caution">
    <text evidence="2">The sequence shown here is derived from an EMBL/GenBank/DDBJ whole genome shotgun (WGS) entry which is preliminary data.</text>
</comment>
<name>A0ABT2ANG1_9BURK</name>
<dbReference type="InterPro" id="IPR025282">
    <property type="entry name" value="DUF4214"/>
</dbReference>
<evidence type="ECO:0000313" key="2">
    <source>
        <dbReference type="EMBL" id="MCS0597288.1"/>
    </source>
</evidence>
<evidence type="ECO:0000313" key="3">
    <source>
        <dbReference type="Proteomes" id="UP001206572"/>
    </source>
</evidence>
<keyword evidence="3" id="KW-1185">Reference proteome</keyword>
<dbReference type="Proteomes" id="UP001206572">
    <property type="component" value="Unassembled WGS sequence"/>
</dbReference>
<protein>
    <submittedName>
        <fullName evidence="2">DUF4214 domain-containing protein</fullName>
    </submittedName>
</protein>
<dbReference type="EMBL" id="JANUHA010000008">
    <property type="protein sequence ID" value="MCS0597288.1"/>
    <property type="molecule type" value="Genomic_DNA"/>
</dbReference>
<reference evidence="2 3" key="1">
    <citation type="submission" date="2022-08" db="EMBL/GenBank/DDBJ databases">
        <title>Reclassification of Massilia species as members of the genera Telluria, Duganella, Pseudoduganella, Mokoshia gen. nov. and Zemynaea gen. nov. using orthogonal and non-orthogonal genome-based approaches.</title>
        <authorList>
            <person name="Bowman J.P."/>
        </authorList>
    </citation>
    <scope>NUCLEOTIDE SEQUENCE [LARGE SCALE GENOMIC DNA]</scope>
    <source>
        <strain evidence="2 3">JCM 31661</strain>
    </source>
</reference>
<dbReference type="InterPro" id="IPR038255">
    <property type="entry name" value="PBS_linker_sf"/>
</dbReference>
<evidence type="ECO:0000259" key="1">
    <source>
        <dbReference type="Pfam" id="PF13946"/>
    </source>
</evidence>